<comment type="caution">
    <text evidence="2">The sequence shown here is derived from an EMBL/GenBank/DDBJ whole genome shotgun (WGS) entry which is preliminary data.</text>
</comment>
<protein>
    <submittedName>
        <fullName evidence="2">ABC transporter</fullName>
    </submittedName>
</protein>
<keyword evidence="1" id="KW-1133">Transmembrane helix</keyword>
<dbReference type="Proteomes" id="UP000076998">
    <property type="component" value="Unassembled WGS sequence"/>
</dbReference>
<dbReference type="RefSeq" id="WP_064002479.1">
    <property type="nucleotide sequence ID" value="NZ_LSTV01000001.1"/>
</dbReference>
<dbReference type="AlphaFoldDB" id="A0A177KFW0"/>
<feature type="transmembrane region" description="Helical" evidence="1">
    <location>
        <begin position="118"/>
        <end position="140"/>
    </location>
</feature>
<reference evidence="2 3" key="1">
    <citation type="submission" date="2016-02" db="EMBL/GenBank/DDBJ databases">
        <authorList>
            <person name="Wen L."/>
            <person name="He K."/>
            <person name="Yang H."/>
        </authorList>
    </citation>
    <scope>NUCLEOTIDE SEQUENCE [LARGE SCALE GENOMIC DNA]</scope>
    <source>
        <strain evidence="2 3">CD11_3</strain>
    </source>
</reference>
<evidence type="ECO:0000313" key="3">
    <source>
        <dbReference type="Proteomes" id="UP000076998"/>
    </source>
</evidence>
<evidence type="ECO:0000313" key="2">
    <source>
        <dbReference type="EMBL" id="OAH51977.1"/>
    </source>
</evidence>
<dbReference type="OrthoDB" id="3240470at2"/>
<feature type="transmembrane region" description="Helical" evidence="1">
    <location>
        <begin position="44"/>
        <end position="68"/>
    </location>
</feature>
<dbReference type="Pfam" id="PF11188">
    <property type="entry name" value="DUF2975"/>
    <property type="match status" value="1"/>
</dbReference>
<evidence type="ECO:0000256" key="1">
    <source>
        <dbReference type="SAM" id="Phobius"/>
    </source>
</evidence>
<organism evidence="2 3">
    <name type="scientific">Microbacterium oleivorans</name>
    <dbReference type="NCBI Taxonomy" id="273677"/>
    <lineage>
        <taxon>Bacteria</taxon>
        <taxon>Bacillati</taxon>
        <taxon>Actinomycetota</taxon>
        <taxon>Actinomycetes</taxon>
        <taxon>Micrococcales</taxon>
        <taxon>Microbacteriaceae</taxon>
        <taxon>Microbacterium</taxon>
    </lineage>
</organism>
<feature type="transmembrane region" description="Helical" evidence="1">
    <location>
        <begin position="12"/>
        <end position="32"/>
    </location>
</feature>
<keyword evidence="1" id="KW-0472">Membrane</keyword>
<gene>
    <name evidence="2" type="ORF">AYL44_04500</name>
</gene>
<name>A0A177KFW0_9MICO</name>
<dbReference type="EMBL" id="LSTV01000001">
    <property type="protein sequence ID" value="OAH51977.1"/>
    <property type="molecule type" value="Genomic_DNA"/>
</dbReference>
<proteinExistence type="predicted"/>
<keyword evidence="1" id="KW-0812">Transmembrane</keyword>
<sequence>MSTATILTLRTALVASLVGSILVQVGILPAIWRDLETASIAWRVAAVSILALWVVCLQVVAVCIWRLVSMAAAEAVFSVGAFRFVDIVIGAITVAAVLTAGLATLLVPGDVAPGVVGLIYGAAVATGGVALVVVVMRSLLRKAIEMRTELDEVV</sequence>
<feature type="transmembrane region" description="Helical" evidence="1">
    <location>
        <begin position="80"/>
        <end position="106"/>
    </location>
</feature>
<dbReference type="InterPro" id="IPR021354">
    <property type="entry name" value="DUF2975"/>
</dbReference>
<accession>A0A177KFW0</accession>